<dbReference type="EMBL" id="JARQZJ010000107">
    <property type="protein sequence ID" value="KAK9887273.1"/>
    <property type="molecule type" value="Genomic_DNA"/>
</dbReference>
<dbReference type="SUPFAM" id="SSF48726">
    <property type="entry name" value="Immunoglobulin"/>
    <property type="match status" value="1"/>
</dbReference>
<name>A0AAW1UWT0_9CUCU</name>
<dbReference type="PANTHER" id="PTHR23279:SF13">
    <property type="entry name" value="DEFECTIVE PROBOSCIS EXTENSION RESPONSE 21"/>
    <property type="match status" value="1"/>
</dbReference>
<dbReference type="InterPro" id="IPR037448">
    <property type="entry name" value="Zig-8"/>
</dbReference>
<gene>
    <name evidence="1" type="ORF">WA026_021581</name>
</gene>
<evidence type="ECO:0000313" key="2">
    <source>
        <dbReference type="Proteomes" id="UP001431783"/>
    </source>
</evidence>
<accession>A0AAW1UWT0</accession>
<dbReference type="InterPro" id="IPR036179">
    <property type="entry name" value="Ig-like_dom_sf"/>
</dbReference>
<evidence type="ECO:0008006" key="3">
    <source>
        <dbReference type="Google" id="ProtNLM"/>
    </source>
</evidence>
<dbReference type="GO" id="GO:0032589">
    <property type="term" value="C:neuron projection membrane"/>
    <property type="evidence" value="ECO:0007669"/>
    <property type="project" value="TreeGrafter"/>
</dbReference>
<feature type="non-terminal residue" evidence="1">
    <location>
        <position position="1"/>
    </location>
</feature>
<evidence type="ECO:0000313" key="1">
    <source>
        <dbReference type="EMBL" id="KAK9887273.1"/>
    </source>
</evidence>
<proteinExistence type="predicted"/>
<dbReference type="PANTHER" id="PTHR23279">
    <property type="entry name" value="DEFECTIVE PROBOSCIS EXTENSION RESPONSE DPR -RELATED"/>
    <property type="match status" value="1"/>
</dbReference>
<dbReference type="GO" id="GO:0050808">
    <property type="term" value="P:synapse organization"/>
    <property type="evidence" value="ECO:0007669"/>
    <property type="project" value="TreeGrafter"/>
</dbReference>
<comment type="caution">
    <text evidence="1">The sequence shown here is derived from an EMBL/GenBank/DDBJ whole genome shotgun (WGS) entry which is preliminary data.</text>
</comment>
<protein>
    <recommendedName>
        <fullName evidence="3">Ig-like domain-containing protein</fullName>
    </recommendedName>
</protein>
<reference evidence="1 2" key="1">
    <citation type="submission" date="2023-03" db="EMBL/GenBank/DDBJ databases">
        <title>Genome insight into feeding habits of ladybird beetles.</title>
        <authorList>
            <person name="Li H.-S."/>
            <person name="Huang Y.-H."/>
            <person name="Pang H."/>
        </authorList>
    </citation>
    <scope>NUCLEOTIDE SEQUENCE [LARGE SCALE GENOMIC DNA]</scope>
    <source>
        <strain evidence="1">SYSU_2023b</strain>
        <tissue evidence="1">Whole body</tissue>
    </source>
</reference>
<dbReference type="Proteomes" id="UP001431783">
    <property type="component" value="Unassembled WGS sequence"/>
</dbReference>
<organism evidence="1 2">
    <name type="scientific">Henosepilachna vigintioctopunctata</name>
    <dbReference type="NCBI Taxonomy" id="420089"/>
    <lineage>
        <taxon>Eukaryota</taxon>
        <taxon>Metazoa</taxon>
        <taxon>Ecdysozoa</taxon>
        <taxon>Arthropoda</taxon>
        <taxon>Hexapoda</taxon>
        <taxon>Insecta</taxon>
        <taxon>Pterygota</taxon>
        <taxon>Neoptera</taxon>
        <taxon>Endopterygota</taxon>
        <taxon>Coleoptera</taxon>
        <taxon>Polyphaga</taxon>
        <taxon>Cucujiformia</taxon>
        <taxon>Coccinelloidea</taxon>
        <taxon>Coccinellidae</taxon>
        <taxon>Epilachninae</taxon>
        <taxon>Epilachnini</taxon>
        <taxon>Henosepilachna</taxon>
    </lineage>
</organism>
<dbReference type="AlphaFoldDB" id="A0AAW1UWT0"/>
<keyword evidence="2" id="KW-1185">Reference proteome</keyword>
<sequence length="103" mass="11430">EINYDSPRGGVSVITEKGDNTISYLLVQRARDSDSGKYTCSPSNANPKTLIVHVLNALKILNETICDIKDDEIETDCLLNDDSLSKRKEFVKGQTLPRAFPLC</sequence>